<dbReference type="Gene3D" id="1.10.260.40">
    <property type="entry name" value="lambda repressor-like DNA-binding domains"/>
    <property type="match status" value="1"/>
</dbReference>
<dbReference type="GO" id="GO:0003677">
    <property type="term" value="F:DNA binding"/>
    <property type="evidence" value="ECO:0007669"/>
    <property type="project" value="UniProtKB-KW"/>
</dbReference>
<dbReference type="NCBIfam" id="TIGR02607">
    <property type="entry name" value="antidote_HigA"/>
    <property type="match status" value="1"/>
</dbReference>
<dbReference type="PANTHER" id="PTHR36924:SF1">
    <property type="entry name" value="ANTITOXIN HIGA-1"/>
    <property type="match status" value="1"/>
</dbReference>
<evidence type="ECO:0000256" key="1">
    <source>
        <dbReference type="ARBA" id="ARBA00023125"/>
    </source>
</evidence>
<name>A0A167WF28_9BURK</name>
<dbReference type="InterPro" id="IPR010982">
    <property type="entry name" value="Lambda_DNA-bd_dom_sf"/>
</dbReference>
<dbReference type="Proteomes" id="UP000076852">
    <property type="component" value="Chromosome 2"/>
</dbReference>
<evidence type="ECO:0000313" key="2">
    <source>
        <dbReference type="EMBL" id="ANB76307.1"/>
    </source>
</evidence>
<organism evidence="2 3">
    <name type="scientific">Paraburkholderia phytofirmans OLGA172</name>
    <dbReference type="NCBI Taxonomy" id="1417228"/>
    <lineage>
        <taxon>Bacteria</taxon>
        <taxon>Pseudomonadati</taxon>
        <taxon>Pseudomonadota</taxon>
        <taxon>Betaproteobacteria</taxon>
        <taxon>Burkholderiales</taxon>
        <taxon>Burkholderiaceae</taxon>
        <taxon>Paraburkholderia</taxon>
    </lineage>
</organism>
<dbReference type="EMBL" id="CP014579">
    <property type="protein sequence ID" value="ANB76307.1"/>
    <property type="molecule type" value="Genomic_DNA"/>
</dbReference>
<dbReference type="OrthoDB" id="9796786at2"/>
<evidence type="ECO:0008006" key="4">
    <source>
        <dbReference type="Google" id="ProtNLM"/>
    </source>
</evidence>
<accession>A0A167WF28</accession>
<sequence length="119" mass="13039">MKAAAAKGSSRLVETPHPGTFLRDHVLPGLTLSVSQAARDLGISRQTLHRILDGSTAITPEMATRLGVLAGLPPIFWLRIQCEYDLQRARVSLADALLRIPRRTLPHKIMKELGALNGR</sequence>
<dbReference type="InterPro" id="IPR013430">
    <property type="entry name" value="Toxin_antidote_HigA"/>
</dbReference>
<gene>
    <name evidence="2" type="ORF">AYM40_29100</name>
</gene>
<dbReference type="PANTHER" id="PTHR36924">
    <property type="entry name" value="ANTITOXIN HIGA-1"/>
    <property type="match status" value="1"/>
</dbReference>
<keyword evidence="1" id="KW-0238">DNA-binding</keyword>
<dbReference type="Pfam" id="PF13560">
    <property type="entry name" value="HTH_31"/>
    <property type="match status" value="1"/>
</dbReference>
<dbReference type="KEGG" id="buz:AYM40_29100"/>
<dbReference type="AlphaFoldDB" id="A0A167WF28"/>
<dbReference type="SUPFAM" id="SSF47413">
    <property type="entry name" value="lambda repressor-like DNA-binding domains"/>
    <property type="match status" value="1"/>
</dbReference>
<protein>
    <recommendedName>
        <fullName evidence="4">XRE family transcriptional regulator</fullName>
    </recommendedName>
</protein>
<dbReference type="RefSeq" id="WP_063499547.1">
    <property type="nucleotide sequence ID" value="NZ_CP014579.1"/>
</dbReference>
<dbReference type="STRING" id="1804984.AYM40_29100"/>
<reference evidence="2 3" key="1">
    <citation type="journal article" date="2016" name="Gene">
        <title>PacBio SMRT assembly of a complex multi-replicon genome reveals chlorocatechol degradative operon in a region of genome plasticity.</title>
        <authorList>
            <person name="Ricker N."/>
            <person name="Shen S.Y."/>
            <person name="Goordial J."/>
            <person name="Jin S."/>
            <person name="Fulthorpe R.R."/>
        </authorList>
    </citation>
    <scope>NUCLEOTIDE SEQUENCE [LARGE SCALE GENOMIC DNA]</scope>
    <source>
        <strain evidence="2 3">OLGA172</strain>
    </source>
</reference>
<evidence type="ECO:0000313" key="3">
    <source>
        <dbReference type="Proteomes" id="UP000076852"/>
    </source>
</evidence>
<keyword evidence="3" id="KW-1185">Reference proteome</keyword>
<proteinExistence type="predicted"/>